<feature type="signal peptide" evidence="2">
    <location>
        <begin position="1"/>
        <end position="22"/>
    </location>
</feature>
<gene>
    <name evidence="3" type="ORF">D7Y13_41875</name>
</gene>
<accession>A0ABX9Q5Q4</accession>
<evidence type="ECO:0000256" key="1">
    <source>
        <dbReference type="SAM" id="MobiDB-lite"/>
    </source>
</evidence>
<protein>
    <recommendedName>
        <fullName evidence="5">Secreted protein</fullName>
    </recommendedName>
</protein>
<dbReference type="Proteomes" id="UP000278907">
    <property type="component" value="Unassembled WGS sequence"/>
</dbReference>
<evidence type="ECO:0000313" key="3">
    <source>
        <dbReference type="EMBL" id="RKH87773.1"/>
    </source>
</evidence>
<feature type="non-terminal residue" evidence="3">
    <location>
        <position position="212"/>
    </location>
</feature>
<evidence type="ECO:0008006" key="5">
    <source>
        <dbReference type="Google" id="ProtNLM"/>
    </source>
</evidence>
<name>A0ABX9Q5Q4_9BACT</name>
<evidence type="ECO:0000256" key="2">
    <source>
        <dbReference type="SAM" id="SignalP"/>
    </source>
</evidence>
<keyword evidence="2" id="KW-0732">Signal</keyword>
<keyword evidence="4" id="KW-1185">Reference proteome</keyword>
<organism evidence="3 4">
    <name type="scientific">Corallococcus praedator</name>
    <dbReference type="NCBI Taxonomy" id="2316724"/>
    <lineage>
        <taxon>Bacteria</taxon>
        <taxon>Pseudomonadati</taxon>
        <taxon>Myxococcota</taxon>
        <taxon>Myxococcia</taxon>
        <taxon>Myxococcales</taxon>
        <taxon>Cystobacterineae</taxon>
        <taxon>Myxococcaceae</taxon>
        <taxon>Corallococcus</taxon>
    </lineage>
</organism>
<proteinExistence type="predicted"/>
<dbReference type="EMBL" id="RAWI01000803">
    <property type="protein sequence ID" value="RKH87773.1"/>
    <property type="molecule type" value="Genomic_DNA"/>
</dbReference>
<comment type="caution">
    <text evidence="3">The sequence shown here is derived from an EMBL/GenBank/DDBJ whole genome shotgun (WGS) entry which is preliminary data.</text>
</comment>
<feature type="region of interest" description="Disordered" evidence="1">
    <location>
        <begin position="61"/>
        <end position="89"/>
    </location>
</feature>
<sequence>MNRKVAVCVGVMVAVAGGVAGAEEPAKVAASVESASVGTAPSDTVAATSAAPVVMVRTQGASSAAPVADPRPGTEMPSGTEPSSATVAAPTTVPSAAPLVEAATGGAPAQAAVAQRSESDEIHVPAVLMLMPHVSTVGTDTGRLVTTFAVGLLGTQAKRVDGLAMSLGANWVGQELSGGQLAVGANVVRGTASGVQFAVGGNVVTGELEGLQ</sequence>
<reference evidence="3 4" key="1">
    <citation type="submission" date="2018-09" db="EMBL/GenBank/DDBJ databases">
        <authorList>
            <person name="Livingstone P.G."/>
            <person name="Whitworth D.E."/>
        </authorList>
    </citation>
    <scope>NUCLEOTIDE SEQUENCE [LARGE SCALE GENOMIC DNA]</scope>
    <source>
        <strain evidence="3 4">CA031B</strain>
    </source>
</reference>
<evidence type="ECO:0000313" key="4">
    <source>
        <dbReference type="Proteomes" id="UP000278907"/>
    </source>
</evidence>
<feature type="chain" id="PRO_5046287507" description="Secreted protein" evidence="2">
    <location>
        <begin position="23"/>
        <end position="212"/>
    </location>
</feature>